<keyword evidence="1" id="KW-0723">Serine/threonine-protein kinase</keyword>
<gene>
    <name evidence="3" type="ORF">GCM10023329_32920</name>
</gene>
<dbReference type="Proteomes" id="UP001501147">
    <property type="component" value="Unassembled WGS sequence"/>
</dbReference>
<keyword evidence="3" id="KW-0067">ATP-binding</keyword>
<keyword evidence="4" id="KW-1185">Reference proteome</keyword>
<protein>
    <submittedName>
        <fullName evidence="3">ATP-binding protein</fullName>
    </submittedName>
</protein>
<organism evidence="3 4">
    <name type="scientific">Streptomyces sanyensis</name>
    <dbReference type="NCBI Taxonomy" id="568869"/>
    <lineage>
        <taxon>Bacteria</taxon>
        <taxon>Bacillati</taxon>
        <taxon>Actinomycetota</taxon>
        <taxon>Actinomycetes</taxon>
        <taxon>Kitasatosporales</taxon>
        <taxon>Streptomycetaceae</taxon>
        <taxon>Streptomyces</taxon>
    </lineage>
</organism>
<proteinExistence type="predicted"/>
<comment type="caution">
    <text evidence="3">The sequence shown here is derived from an EMBL/GenBank/DDBJ whole genome shotgun (WGS) entry which is preliminary data.</text>
</comment>
<evidence type="ECO:0000313" key="4">
    <source>
        <dbReference type="Proteomes" id="UP001501147"/>
    </source>
</evidence>
<dbReference type="EMBL" id="BAABJV010000007">
    <property type="protein sequence ID" value="GAA4780874.1"/>
    <property type="molecule type" value="Genomic_DNA"/>
</dbReference>
<keyword evidence="3" id="KW-0547">Nucleotide-binding</keyword>
<accession>A0ABP9AFU6</accession>
<dbReference type="RefSeq" id="WP_345614191.1">
    <property type="nucleotide sequence ID" value="NZ_BAABJV010000007.1"/>
</dbReference>
<dbReference type="PANTHER" id="PTHR35526:SF3">
    <property type="entry name" value="ANTI-SIGMA-F FACTOR RSBW"/>
    <property type="match status" value="1"/>
</dbReference>
<dbReference type="Gene3D" id="3.30.565.10">
    <property type="entry name" value="Histidine kinase-like ATPase, C-terminal domain"/>
    <property type="match status" value="1"/>
</dbReference>
<dbReference type="SUPFAM" id="SSF55874">
    <property type="entry name" value="ATPase domain of HSP90 chaperone/DNA topoisomerase II/histidine kinase"/>
    <property type="match status" value="1"/>
</dbReference>
<dbReference type="Pfam" id="PF13581">
    <property type="entry name" value="HATPase_c_2"/>
    <property type="match status" value="1"/>
</dbReference>
<keyword evidence="1" id="KW-0418">Kinase</keyword>
<dbReference type="InterPro" id="IPR003594">
    <property type="entry name" value="HATPase_dom"/>
</dbReference>
<dbReference type="InterPro" id="IPR050267">
    <property type="entry name" value="Anti-sigma-factor_SerPK"/>
</dbReference>
<sequence>MTHEATAPHPAPRPIPLTRPWEYELHFPRDPRAPHIARGLLRAVLCAHELGELADRAELLASELATNSVRHTPGPAAMRLRWTHPVLRVSVSDPSPVFPARLAVPCPADREGGRGLELLDHLADTWGGGAREAAAPGQTGKVVWFELRLPATPPTPPALAA</sequence>
<name>A0ABP9AFU6_9ACTN</name>
<evidence type="ECO:0000259" key="2">
    <source>
        <dbReference type="Pfam" id="PF13581"/>
    </source>
</evidence>
<evidence type="ECO:0000256" key="1">
    <source>
        <dbReference type="ARBA" id="ARBA00022527"/>
    </source>
</evidence>
<feature type="domain" description="Histidine kinase/HSP90-like ATPase" evidence="2">
    <location>
        <begin position="29"/>
        <end position="126"/>
    </location>
</feature>
<keyword evidence="1" id="KW-0808">Transferase</keyword>
<reference evidence="4" key="1">
    <citation type="journal article" date="2019" name="Int. J. Syst. Evol. Microbiol.">
        <title>The Global Catalogue of Microorganisms (GCM) 10K type strain sequencing project: providing services to taxonomists for standard genome sequencing and annotation.</title>
        <authorList>
            <consortium name="The Broad Institute Genomics Platform"/>
            <consortium name="The Broad Institute Genome Sequencing Center for Infectious Disease"/>
            <person name="Wu L."/>
            <person name="Ma J."/>
        </authorList>
    </citation>
    <scope>NUCLEOTIDE SEQUENCE [LARGE SCALE GENOMIC DNA]</scope>
    <source>
        <strain evidence="4">JCM 18324</strain>
    </source>
</reference>
<dbReference type="InterPro" id="IPR036890">
    <property type="entry name" value="HATPase_C_sf"/>
</dbReference>
<dbReference type="CDD" id="cd16936">
    <property type="entry name" value="HATPase_RsbW-like"/>
    <property type="match status" value="1"/>
</dbReference>
<evidence type="ECO:0000313" key="3">
    <source>
        <dbReference type="EMBL" id="GAA4780874.1"/>
    </source>
</evidence>
<dbReference type="PANTHER" id="PTHR35526">
    <property type="entry name" value="ANTI-SIGMA-F FACTOR RSBW-RELATED"/>
    <property type="match status" value="1"/>
</dbReference>
<dbReference type="GO" id="GO:0005524">
    <property type="term" value="F:ATP binding"/>
    <property type="evidence" value="ECO:0007669"/>
    <property type="project" value="UniProtKB-KW"/>
</dbReference>